<dbReference type="EMBL" id="LUFC02000243">
    <property type="protein sequence ID" value="KAF4499694.1"/>
    <property type="molecule type" value="Genomic_DNA"/>
</dbReference>
<accession>A0A9P5BCV3</accession>
<sequence>MTTQFVPAGWPIDPRSQRFIYDEATKNIINLEQEQATAKRLQNNKLQGYDEVVAISEETLNTTLRLRYSHVLKKKKDLRLREFNHVIPRFGVMKAKITAPHLQLVVDKNGGQSVLFFVNFQSGTFEWWRGSDPSNFEKFVQKVDGWSVALEVNFNKKDLARPPSPVYKQISTMTPGSYSVSQILLTLSNASVASINMEASNFPNTPDLNRKRDMYDLVIADFKRYFDQYLQWLKRGPYSVLGYTIQLNKTADSQLPRELQPTDVFLRTQIYTPCTEAFKNQFPNTKRPVRGGLDALMFLQMTGNKSPPEERYYDDRLPTNWVTGKVDCSLTMSKSVFWDSYLVDKFSVFNLQALSIANDIWWWIRSNDRSLNRPWQLTSKERPTTARWSPTADGASYVWREPVVKELPDREFESWTTLVGNNMEWKPGTDEIDIFMYIHSMRRIEHSRGFYHNSLELRWRLKLRLNTIKDGKLEAIITSDSPQVKSQQIHADSKSWFISDNDRRELESKTEEAVKAALAKRELTKDLSEILNDKSKFVFPGAGEFAMREPKFNAQGDLQLDLTLKSEDIIVDDTFHLIVNAKGSEPHEKWLKLETREENTWRAVLVKDQAEGTEFQISDGNLVMDIKGLPEGPRAGISNISSESRQRLMVFNSEEEYEDFEKEQDDAKKRQKCEFSVTGSEVLFSRDNGKTWHRRFYLKGDMVGFTFGDPHPYYDDEDVKLFMLDAIY</sequence>
<reference evidence="1" key="1">
    <citation type="submission" date="2020-01" db="EMBL/GenBank/DDBJ databases">
        <title>Identification and distribution of gene clusters putatively required for synthesis of sphingolipid metabolism inhibitors in phylogenetically diverse species of the filamentous fungus Fusarium.</title>
        <authorList>
            <person name="Kim H.-S."/>
            <person name="Busman M."/>
            <person name="Brown D.W."/>
            <person name="Divon H."/>
            <person name="Uhlig S."/>
            <person name="Proctor R.H."/>
        </authorList>
    </citation>
    <scope>NUCLEOTIDE SEQUENCE</scope>
    <source>
        <strain evidence="1">NRRL 31653</strain>
    </source>
</reference>
<dbReference type="OrthoDB" id="5429442at2759"/>
<dbReference type="AlphaFoldDB" id="A0A9P5BCV3"/>
<comment type="caution">
    <text evidence="1">The sequence shown here is derived from an EMBL/GenBank/DDBJ whole genome shotgun (WGS) entry which is preliminary data.</text>
</comment>
<proteinExistence type="predicted"/>
<evidence type="ECO:0000313" key="1">
    <source>
        <dbReference type="EMBL" id="KAF4499694.1"/>
    </source>
</evidence>
<name>A0A9P5BCV3_9HYPO</name>
<dbReference type="Proteomes" id="UP000737391">
    <property type="component" value="Unassembled WGS sequence"/>
</dbReference>
<protein>
    <submittedName>
        <fullName evidence="1">Uncharacterized protein</fullName>
    </submittedName>
</protein>
<evidence type="ECO:0000313" key="2">
    <source>
        <dbReference type="Proteomes" id="UP000737391"/>
    </source>
</evidence>
<keyword evidence="2" id="KW-1185">Reference proteome</keyword>
<organism evidence="1 2">
    <name type="scientific">Fusarium agapanthi</name>
    <dbReference type="NCBI Taxonomy" id="1803897"/>
    <lineage>
        <taxon>Eukaryota</taxon>
        <taxon>Fungi</taxon>
        <taxon>Dikarya</taxon>
        <taxon>Ascomycota</taxon>
        <taxon>Pezizomycotina</taxon>
        <taxon>Sordariomycetes</taxon>
        <taxon>Hypocreomycetidae</taxon>
        <taxon>Hypocreales</taxon>
        <taxon>Nectriaceae</taxon>
        <taxon>Fusarium</taxon>
        <taxon>Fusarium fujikuroi species complex</taxon>
    </lineage>
</organism>
<gene>
    <name evidence="1" type="ORF">FAGAP_4145</name>
</gene>